<reference evidence="1 2" key="1">
    <citation type="submission" date="2017-04" db="EMBL/GenBank/DDBJ databases">
        <title>Compelte genome sequence of WV33.</title>
        <authorList>
            <person name="Lee P.C."/>
        </authorList>
    </citation>
    <scope>NUCLEOTIDE SEQUENCE [LARGE SCALE GENOMIC DNA]</scope>
    <source>
        <strain evidence="1 2">WV33</strain>
    </source>
</reference>
<gene>
    <name evidence="1" type="ORF">FFWV33_06710</name>
</gene>
<evidence type="ECO:0000313" key="2">
    <source>
        <dbReference type="Proteomes" id="UP000244527"/>
    </source>
</evidence>
<dbReference type="KEGG" id="ffa:FFWV33_06710"/>
<protein>
    <submittedName>
        <fullName evidence="1">Uncharacterized protein</fullName>
    </submittedName>
</protein>
<dbReference type="Proteomes" id="UP000244527">
    <property type="component" value="Chromosome"/>
</dbReference>
<dbReference type="OrthoDB" id="1143207at2"/>
<proteinExistence type="predicted"/>
<sequence>MKKAILFLLFTFLSLQGQESSIAASKINFIPIANKNFVGHDSYGYNYFLDKAVFSKSKNKEQWEYKNVSLGNLTKIDLTNPLKIVLFYQDFNAVILLDNQLSETQRILFFESENPINLRATGMAGLNQLWTYNTLDQQIGLYNYLNNTYKTISTPFPDTIQYYQTDFNHFYWIDDKNMAFMCNLFGKITNLYKIPEYEWIEFLGEQQILYSKDHLFYMQDYSKNKVYKIELVDKTFDKCYYKDQILSTFTNEGITNYKIIIP</sequence>
<organism evidence="1 2">
    <name type="scientific">Flavobacterium faecale</name>
    <dbReference type="NCBI Taxonomy" id="1355330"/>
    <lineage>
        <taxon>Bacteria</taxon>
        <taxon>Pseudomonadati</taxon>
        <taxon>Bacteroidota</taxon>
        <taxon>Flavobacteriia</taxon>
        <taxon>Flavobacteriales</taxon>
        <taxon>Flavobacteriaceae</taxon>
        <taxon>Flavobacterium</taxon>
    </lineage>
</organism>
<dbReference type="AlphaFoldDB" id="A0A2S1LBW2"/>
<evidence type="ECO:0000313" key="1">
    <source>
        <dbReference type="EMBL" id="AWG21245.1"/>
    </source>
</evidence>
<keyword evidence="2" id="KW-1185">Reference proteome</keyword>
<accession>A0A2S1LBW2</accession>
<name>A0A2S1LBW2_9FLAO</name>
<dbReference type="EMBL" id="CP020918">
    <property type="protein sequence ID" value="AWG21245.1"/>
    <property type="molecule type" value="Genomic_DNA"/>
</dbReference>
<dbReference type="RefSeq" id="WP_108740194.1">
    <property type="nucleotide sequence ID" value="NZ_CP020918.1"/>
</dbReference>